<comment type="similarity">
    <text evidence="2 9">Belongs to the GSP F family.</text>
</comment>
<dbReference type="PRINTS" id="PR00812">
    <property type="entry name" value="BCTERIALGSPF"/>
</dbReference>
<dbReference type="GO" id="GO:0015628">
    <property type="term" value="P:protein secretion by the type II secretion system"/>
    <property type="evidence" value="ECO:0007669"/>
    <property type="project" value="TreeGrafter"/>
</dbReference>
<evidence type="ECO:0000256" key="10">
    <source>
        <dbReference type="SAM" id="Phobius"/>
    </source>
</evidence>
<dbReference type="PROSITE" id="PS00874">
    <property type="entry name" value="T2SP_F"/>
    <property type="match status" value="1"/>
</dbReference>
<dbReference type="OrthoDB" id="9805682at2"/>
<keyword evidence="6 9" id="KW-0812">Transmembrane</keyword>
<evidence type="ECO:0000256" key="5">
    <source>
        <dbReference type="ARBA" id="ARBA00022519"/>
    </source>
</evidence>
<evidence type="ECO:0000313" key="12">
    <source>
        <dbReference type="EMBL" id="KII82184.1"/>
    </source>
</evidence>
<evidence type="ECO:0000256" key="7">
    <source>
        <dbReference type="ARBA" id="ARBA00022989"/>
    </source>
</evidence>
<evidence type="ECO:0000256" key="4">
    <source>
        <dbReference type="ARBA" id="ARBA00022475"/>
    </source>
</evidence>
<feature type="domain" description="Type II secretion system protein GspF" evidence="11">
    <location>
        <begin position="276"/>
        <end position="398"/>
    </location>
</feature>
<evidence type="ECO:0000256" key="1">
    <source>
        <dbReference type="ARBA" id="ARBA00004429"/>
    </source>
</evidence>
<accession>A0A0C2NG50</accession>
<feature type="transmembrane region" description="Helical" evidence="10">
    <location>
        <begin position="225"/>
        <end position="243"/>
    </location>
</feature>
<evidence type="ECO:0000256" key="9">
    <source>
        <dbReference type="RuleBase" id="RU003923"/>
    </source>
</evidence>
<dbReference type="RefSeq" id="WP_040985975.1">
    <property type="nucleotide sequence ID" value="NZ_JBFRUC010000016.1"/>
</dbReference>
<organism evidence="12 13">
    <name type="scientific">Vibrio renipiscarius</name>
    <dbReference type="NCBI Taxonomy" id="1461322"/>
    <lineage>
        <taxon>Bacteria</taxon>
        <taxon>Pseudomonadati</taxon>
        <taxon>Pseudomonadota</taxon>
        <taxon>Gammaproteobacteria</taxon>
        <taxon>Vibrionales</taxon>
        <taxon>Vibrionaceae</taxon>
        <taxon>Vibrio</taxon>
    </lineage>
</organism>
<keyword evidence="8 10" id="KW-0472">Membrane</keyword>
<reference evidence="12 13" key="1">
    <citation type="submission" date="2014-11" db="EMBL/GenBank/DDBJ databases">
        <title>Draft Genome Sequence of Vibrio piscirenalis strains CECT 8603T and CECT 8604, two marine Gammaproteobacterium isolated from cultured gilthead sea bream (Sparus aurata).</title>
        <authorList>
            <person name="Arahal D.R."/>
            <person name="Rodrigo-Torres L."/>
            <person name="Lucena T."/>
            <person name="Pujalte M.J."/>
        </authorList>
    </citation>
    <scope>NUCLEOTIDE SEQUENCE [LARGE SCALE GENOMIC DNA]</scope>
    <source>
        <strain evidence="12 13">DCR 1-4-2</strain>
    </source>
</reference>
<dbReference type="Gene3D" id="1.20.81.30">
    <property type="entry name" value="Type II secretion system (T2SS), domain F"/>
    <property type="match status" value="2"/>
</dbReference>
<evidence type="ECO:0000259" key="11">
    <source>
        <dbReference type="Pfam" id="PF00482"/>
    </source>
</evidence>
<evidence type="ECO:0000256" key="2">
    <source>
        <dbReference type="ARBA" id="ARBA00005745"/>
    </source>
</evidence>
<dbReference type="FunFam" id="1.20.81.30:FF:000001">
    <property type="entry name" value="Type II secretion system protein F"/>
    <property type="match status" value="2"/>
</dbReference>
<dbReference type="PANTHER" id="PTHR30012:SF7">
    <property type="entry name" value="PROTEIN TRANSPORT PROTEIN HOFC HOMOLOG"/>
    <property type="match status" value="1"/>
</dbReference>
<evidence type="ECO:0000313" key="13">
    <source>
        <dbReference type="Proteomes" id="UP000031672"/>
    </source>
</evidence>
<dbReference type="InterPro" id="IPR003004">
    <property type="entry name" value="GspF/PilC"/>
</dbReference>
<evidence type="ECO:0000256" key="6">
    <source>
        <dbReference type="ARBA" id="ARBA00022692"/>
    </source>
</evidence>
<evidence type="ECO:0000256" key="3">
    <source>
        <dbReference type="ARBA" id="ARBA00022448"/>
    </source>
</evidence>
<dbReference type="EMBL" id="JTKH01000001">
    <property type="protein sequence ID" value="KII82184.1"/>
    <property type="molecule type" value="Genomic_DNA"/>
</dbReference>
<comment type="subcellular location">
    <subcellularLocation>
        <location evidence="1 9">Cell inner membrane</location>
        <topology evidence="1 9">Multi-pass membrane protein</topology>
    </subcellularLocation>
</comment>
<keyword evidence="13" id="KW-1185">Reference proteome</keyword>
<feature type="domain" description="Type II secretion system protein GspF" evidence="11">
    <location>
        <begin position="74"/>
        <end position="195"/>
    </location>
</feature>
<evidence type="ECO:0000256" key="8">
    <source>
        <dbReference type="ARBA" id="ARBA00023136"/>
    </source>
</evidence>
<name>A0A0C2JW83_9VIBR</name>
<dbReference type="InterPro" id="IPR001992">
    <property type="entry name" value="T2SS_GspF/T4SS_PilC_CS"/>
</dbReference>
<dbReference type="InterPro" id="IPR018076">
    <property type="entry name" value="T2SS_GspF_dom"/>
</dbReference>
<keyword evidence="3 9" id="KW-0813">Transport</keyword>
<keyword evidence="7 10" id="KW-1133">Transmembrane helix</keyword>
<comment type="caution">
    <text evidence="12">The sequence shown here is derived from an EMBL/GenBank/DDBJ whole genome shotgun (WGS) entry which is preliminary data.</text>
</comment>
<sequence>MANKPKVELKVYRWKGTNTVGRLVSGKFLALGESEVRDRLKSQKIRIQKISSHKVSAIQKRLQQIKTKDITLLTRQLSTMLATGIPLIQALKLVSDNHRKAEMISLLLNLSKNVESGMPLSSALKETKHFDPLYVDLIATGEATGNLAQVFERIASYREKSERLKAKVIKAMIYPSMVLAVALIVSWGMLTMVIPQFESMFNSFGADLPWFTQQVLNVSYFARDHGPMIAASFAIVFIAIKFARARSYNIRLYFSRLSLRMPIIGSVLSKAAIAKFSRTMATSFGAGIPILSCLKSSAKTTNNCYYQAAIESVHKETAAGMPLYLAMRHSNTFPEMPLQMMMIGEEAGRLDEMLNKVATIYEIEIDDTVDNLGKILEPMIIVLLSVLVGSMVIAIYLPIFNLMNVIG</sequence>
<dbReference type="AlphaFoldDB" id="A0A0C2JW83"/>
<protein>
    <submittedName>
        <fullName evidence="12">Type II secretion system protein F</fullName>
    </submittedName>
</protein>
<dbReference type="GO" id="GO:0005886">
    <property type="term" value="C:plasma membrane"/>
    <property type="evidence" value="ECO:0007669"/>
    <property type="project" value="UniProtKB-SubCell"/>
</dbReference>
<gene>
    <name evidence="12" type="ORF">OJ16_00185</name>
</gene>
<dbReference type="InterPro" id="IPR042094">
    <property type="entry name" value="T2SS_GspF_sf"/>
</dbReference>
<dbReference type="STRING" id="1461322.OJ16_00185"/>
<feature type="transmembrane region" description="Helical" evidence="10">
    <location>
        <begin position="380"/>
        <end position="399"/>
    </location>
</feature>
<dbReference type="PANTHER" id="PTHR30012">
    <property type="entry name" value="GENERAL SECRETION PATHWAY PROTEIN"/>
    <property type="match status" value="1"/>
</dbReference>
<feature type="transmembrane region" description="Helical" evidence="10">
    <location>
        <begin position="173"/>
        <end position="194"/>
    </location>
</feature>
<keyword evidence="4" id="KW-1003">Cell membrane</keyword>
<keyword evidence="5" id="KW-0997">Cell inner membrane</keyword>
<dbReference type="Proteomes" id="UP000031672">
    <property type="component" value="Unassembled WGS sequence"/>
</dbReference>
<proteinExistence type="inferred from homology"/>
<accession>A0A0C2JW83</accession>
<dbReference type="Pfam" id="PF00482">
    <property type="entry name" value="T2SSF"/>
    <property type="match status" value="2"/>
</dbReference>